<name>A0A9X2VLL0_9PSEU</name>
<evidence type="ECO:0000313" key="3">
    <source>
        <dbReference type="EMBL" id="MCS7478684.1"/>
    </source>
</evidence>
<evidence type="ECO:0000256" key="2">
    <source>
        <dbReference type="SAM" id="Phobius"/>
    </source>
</evidence>
<organism evidence="3 4">
    <name type="scientific">Umezawaea endophytica</name>
    <dbReference type="NCBI Taxonomy" id="1654476"/>
    <lineage>
        <taxon>Bacteria</taxon>
        <taxon>Bacillati</taxon>
        <taxon>Actinomycetota</taxon>
        <taxon>Actinomycetes</taxon>
        <taxon>Pseudonocardiales</taxon>
        <taxon>Pseudonocardiaceae</taxon>
        <taxon>Umezawaea</taxon>
    </lineage>
</organism>
<keyword evidence="2" id="KW-0812">Transmembrane</keyword>
<keyword evidence="2" id="KW-1133">Transmembrane helix</keyword>
<evidence type="ECO:0000256" key="1">
    <source>
        <dbReference type="SAM" id="MobiDB-lite"/>
    </source>
</evidence>
<gene>
    <name evidence="3" type="ORF">NZH93_17625</name>
</gene>
<dbReference type="EMBL" id="JANYMP010000007">
    <property type="protein sequence ID" value="MCS7478684.1"/>
    <property type="molecule type" value="Genomic_DNA"/>
</dbReference>
<dbReference type="RefSeq" id="WP_259624186.1">
    <property type="nucleotide sequence ID" value="NZ_JANYMP010000007.1"/>
</dbReference>
<comment type="caution">
    <text evidence="3">The sequence shown here is derived from an EMBL/GenBank/DDBJ whole genome shotgun (WGS) entry which is preliminary data.</text>
</comment>
<proteinExistence type="predicted"/>
<keyword evidence="2" id="KW-0472">Membrane</keyword>
<sequence>MNETPGITPPRPLPPEVRERLRGEFERGVDRRRVPAVPVLGAAAAVVLLAGTVFVLRQVPDAEPTAAGGPGLDRVAAEAALDRCWSAVQSAGAADRFPERSRWRPSFTVGDARLGVVAARADGRPLFCQTTATTATVTDPSAAPGGGTTAALFSREGVVAGVTDVNRIVLANDGPVKSLLRTLDAGDRMFVALTDVNPGRTALTVRTTGPERVLAAPEAPAIVVRDRPDGPPPDRASDAGSALGACLDHSSTPVRDPDSYEPGATVLYPGGRFVLGRGARGVVSCRSDEQRTRAVVTPVLGGDQPAVVNFPTAVAADRQVVTGELSAEVASIEIGFDGGPPVPAAVANRTFVLLVPAEVGNPSVAALHVVVRDAEGRVLLEGPWSFWK</sequence>
<dbReference type="Proteomes" id="UP001141259">
    <property type="component" value="Unassembled WGS sequence"/>
</dbReference>
<evidence type="ECO:0000313" key="4">
    <source>
        <dbReference type="Proteomes" id="UP001141259"/>
    </source>
</evidence>
<keyword evidence="4" id="KW-1185">Reference proteome</keyword>
<reference evidence="3" key="1">
    <citation type="submission" date="2022-08" db="EMBL/GenBank/DDBJ databases">
        <authorList>
            <person name="Tistechok S."/>
            <person name="Samborskyy M."/>
            <person name="Roman I."/>
        </authorList>
    </citation>
    <scope>NUCLEOTIDE SEQUENCE</scope>
    <source>
        <strain evidence="3">DSM 103496</strain>
    </source>
</reference>
<feature type="region of interest" description="Disordered" evidence="1">
    <location>
        <begin position="223"/>
        <end position="243"/>
    </location>
</feature>
<accession>A0A9X2VLL0</accession>
<protein>
    <submittedName>
        <fullName evidence="3">Uncharacterized protein</fullName>
    </submittedName>
</protein>
<feature type="transmembrane region" description="Helical" evidence="2">
    <location>
        <begin position="36"/>
        <end position="56"/>
    </location>
</feature>
<dbReference type="AlphaFoldDB" id="A0A9X2VLL0"/>